<organism evidence="3 4">
    <name type="scientific">Marasmius crinis-equi</name>
    <dbReference type="NCBI Taxonomy" id="585013"/>
    <lineage>
        <taxon>Eukaryota</taxon>
        <taxon>Fungi</taxon>
        <taxon>Dikarya</taxon>
        <taxon>Basidiomycota</taxon>
        <taxon>Agaricomycotina</taxon>
        <taxon>Agaricomycetes</taxon>
        <taxon>Agaricomycetidae</taxon>
        <taxon>Agaricales</taxon>
        <taxon>Marasmiineae</taxon>
        <taxon>Marasmiaceae</taxon>
        <taxon>Marasmius</taxon>
    </lineage>
</organism>
<protein>
    <recommendedName>
        <fullName evidence="5">DUF4419 domain-containing protein</fullName>
    </recommendedName>
</protein>
<feature type="coiled-coil region" evidence="1">
    <location>
        <begin position="376"/>
        <end position="403"/>
    </location>
</feature>
<name>A0ABR3FE07_9AGAR</name>
<evidence type="ECO:0000256" key="1">
    <source>
        <dbReference type="SAM" id="Coils"/>
    </source>
</evidence>
<evidence type="ECO:0000256" key="2">
    <source>
        <dbReference type="SAM" id="MobiDB-lite"/>
    </source>
</evidence>
<reference evidence="3 4" key="1">
    <citation type="submission" date="2024-02" db="EMBL/GenBank/DDBJ databases">
        <title>A draft genome for the cacao thread blight pathogen Marasmius crinis-equi.</title>
        <authorList>
            <person name="Cohen S.P."/>
            <person name="Baruah I.K."/>
            <person name="Amoako-Attah I."/>
            <person name="Bukari Y."/>
            <person name="Meinhardt L.W."/>
            <person name="Bailey B.A."/>
        </authorList>
    </citation>
    <scope>NUCLEOTIDE SEQUENCE [LARGE SCALE GENOMIC DNA]</scope>
    <source>
        <strain evidence="3 4">GH-76</strain>
    </source>
</reference>
<feature type="region of interest" description="Disordered" evidence="2">
    <location>
        <begin position="1"/>
        <end position="33"/>
    </location>
</feature>
<dbReference type="PANTHER" id="PTHR31252:SF11">
    <property type="entry name" value="DUF4419 DOMAIN-CONTAINING PROTEIN"/>
    <property type="match status" value="1"/>
</dbReference>
<dbReference type="EMBL" id="JBAHYK010000498">
    <property type="protein sequence ID" value="KAL0573501.1"/>
    <property type="molecule type" value="Genomic_DNA"/>
</dbReference>
<sequence>MPLTFQVASHPARQWTSPKASTPDELLSSSSEKDAFQSQGIVQTSFTSSRLEANHITASQNGLVYAAFHAYAGHHHLIIRPDDVWASILSQLSFYVNAHAEELRSLFVAHQGQKELEVVEIGTVKTVDFGKLAERMTHLIHKNVLDPDLRSWIIPDFSTTTPNDRVVASVLMMGTLQKYFSYRMTLICGIPTVTLEGERRDWERLLEKLPKLETLGDEPKQFAALLKPILRHFVASFDDPQSESVRTFWERIAHKTGGSGPYYLSGWITAFCFWDQDGKSLYGNGPEGPVSLKAFEGRRAGCDIDGVLYHRVNTKNIPAGFASVPVTVNDNGRVFETKMVAGLMGIEASSTGDNLAGTDGPVLDMIRPAAGWFMYQLEAEEQKEERKAKIKDLLDEQRLLQETLDQDSASEWEKRMEIHQKSFEVGEELRKLNHDGIVQPTGEE</sequence>
<accession>A0ABR3FE07</accession>
<keyword evidence="4" id="KW-1185">Reference proteome</keyword>
<dbReference type="Proteomes" id="UP001465976">
    <property type="component" value="Unassembled WGS sequence"/>
</dbReference>
<evidence type="ECO:0000313" key="4">
    <source>
        <dbReference type="Proteomes" id="UP001465976"/>
    </source>
</evidence>
<dbReference type="InterPro" id="IPR025533">
    <property type="entry name" value="DUF4419"/>
</dbReference>
<dbReference type="Pfam" id="PF14388">
    <property type="entry name" value="DUF4419"/>
    <property type="match status" value="1"/>
</dbReference>
<dbReference type="PANTHER" id="PTHR31252">
    <property type="entry name" value="DUF4419 DOMAIN-CONTAINING PROTEIN"/>
    <property type="match status" value="1"/>
</dbReference>
<gene>
    <name evidence="3" type="ORF">V5O48_008454</name>
</gene>
<proteinExistence type="predicted"/>
<evidence type="ECO:0008006" key="5">
    <source>
        <dbReference type="Google" id="ProtNLM"/>
    </source>
</evidence>
<evidence type="ECO:0000313" key="3">
    <source>
        <dbReference type="EMBL" id="KAL0573501.1"/>
    </source>
</evidence>
<dbReference type="Gene3D" id="1.20.120.1060">
    <property type="match status" value="1"/>
</dbReference>
<keyword evidence="1" id="KW-0175">Coiled coil</keyword>
<comment type="caution">
    <text evidence="3">The sequence shown here is derived from an EMBL/GenBank/DDBJ whole genome shotgun (WGS) entry which is preliminary data.</text>
</comment>